<evidence type="ECO:0000313" key="1">
    <source>
        <dbReference type="EMBL" id="EGT36451.1"/>
    </source>
</evidence>
<sequence>MVFVVFQHKNSRERNTIVLQQFLSFAVCLTTQIELIQFKTGNIKVIKARHFFFFNFMAMETLLNCWTHLVLEFFKGHKTVYGNEEDLKWNLCIGISNPTIFHITVHVAHTINEK</sequence>
<keyword evidence="2" id="KW-1185">Reference proteome</keyword>
<dbReference type="HOGENOM" id="CLU_2123230_0_0_1"/>
<dbReference type="AlphaFoldDB" id="G0NS52"/>
<protein>
    <submittedName>
        <fullName evidence="1">Uncharacterized protein</fullName>
    </submittedName>
</protein>
<name>G0NS52_CAEBE</name>
<dbReference type="InParanoid" id="G0NS52"/>
<dbReference type="Proteomes" id="UP000008068">
    <property type="component" value="Unassembled WGS sequence"/>
</dbReference>
<proteinExistence type="predicted"/>
<gene>
    <name evidence="1" type="ORF">CAEBREN_28372</name>
</gene>
<reference evidence="2" key="1">
    <citation type="submission" date="2011-07" db="EMBL/GenBank/DDBJ databases">
        <authorList>
            <consortium name="Caenorhabditis brenneri Sequencing and Analysis Consortium"/>
            <person name="Wilson R.K."/>
        </authorList>
    </citation>
    <scope>NUCLEOTIDE SEQUENCE [LARGE SCALE GENOMIC DNA]</scope>
    <source>
        <strain evidence="2">PB2801</strain>
    </source>
</reference>
<organism evidence="2">
    <name type="scientific">Caenorhabditis brenneri</name>
    <name type="common">Nematode worm</name>
    <dbReference type="NCBI Taxonomy" id="135651"/>
    <lineage>
        <taxon>Eukaryota</taxon>
        <taxon>Metazoa</taxon>
        <taxon>Ecdysozoa</taxon>
        <taxon>Nematoda</taxon>
        <taxon>Chromadorea</taxon>
        <taxon>Rhabditida</taxon>
        <taxon>Rhabditina</taxon>
        <taxon>Rhabditomorpha</taxon>
        <taxon>Rhabditoidea</taxon>
        <taxon>Rhabditidae</taxon>
        <taxon>Peloderinae</taxon>
        <taxon>Caenorhabditis</taxon>
    </lineage>
</organism>
<accession>G0NS52</accession>
<dbReference type="EMBL" id="GL379935">
    <property type="protein sequence ID" value="EGT36451.1"/>
    <property type="molecule type" value="Genomic_DNA"/>
</dbReference>
<evidence type="ECO:0000313" key="2">
    <source>
        <dbReference type="Proteomes" id="UP000008068"/>
    </source>
</evidence>